<evidence type="ECO:0000313" key="5">
    <source>
        <dbReference type="EMBL" id="RFU72712.1"/>
    </source>
</evidence>
<dbReference type="GO" id="GO:0008299">
    <property type="term" value="P:isoprenoid biosynthetic process"/>
    <property type="evidence" value="ECO:0007669"/>
    <property type="project" value="UniProtKB-ARBA"/>
</dbReference>
<protein>
    <recommendedName>
        <fullName evidence="4">Terpene synthase</fullName>
        <ecNumber evidence="4">4.2.3.-</ecNumber>
    </recommendedName>
</protein>
<evidence type="ECO:0000256" key="4">
    <source>
        <dbReference type="RuleBase" id="RU366034"/>
    </source>
</evidence>
<dbReference type="Proteomes" id="UP000266272">
    <property type="component" value="Unassembled WGS sequence"/>
</dbReference>
<keyword evidence="4" id="KW-0456">Lyase</keyword>
<accession>A0A395N997</accession>
<dbReference type="InterPro" id="IPR034686">
    <property type="entry name" value="Terpene_cyclase-like_2"/>
</dbReference>
<evidence type="ECO:0000256" key="1">
    <source>
        <dbReference type="ARBA" id="ARBA00001946"/>
    </source>
</evidence>
<dbReference type="Gene3D" id="1.10.600.10">
    <property type="entry name" value="Farnesyl Diphosphate Synthase"/>
    <property type="match status" value="1"/>
</dbReference>
<name>A0A395N997_TRIAR</name>
<dbReference type="PANTHER" id="PTHR35201:SF4">
    <property type="entry name" value="BETA-PINACENE SYNTHASE-RELATED"/>
    <property type="match status" value="1"/>
</dbReference>
<evidence type="ECO:0000256" key="2">
    <source>
        <dbReference type="ARBA" id="ARBA00006333"/>
    </source>
</evidence>
<dbReference type="Pfam" id="PF19086">
    <property type="entry name" value="Terpene_syn_C_2"/>
    <property type="match status" value="1"/>
</dbReference>
<dbReference type="AlphaFoldDB" id="A0A395N997"/>
<comment type="similarity">
    <text evidence="2 4">Belongs to the terpene synthase family.</text>
</comment>
<reference evidence="5 6" key="1">
    <citation type="journal article" date="2018" name="PLoS Pathog.">
        <title>Evolution of structural diversity of trichothecenes, a family of toxins produced by plant pathogenic and entomopathogenic fungi.</title>
        <authorList>
            <person name="Proctor R.H."/>
            <person name="McCormick S.P."/>
            <person name="Kim H.S."/>
            <person name="Cardoza R.E."/>
            <person name="Stanley A.M."/>
            <person name="Lindo L."/>
            <person name="Kelly A."/>
            <person name="Brown D.W."/>
            <person name="Lee T."/>
            <person name="Vaughan M.M."/>
            <person name="Alexander N.J."/>
            <person name="Busman M."/>
            <person name="Gutierrez S."/>
        </authorList>
    </citation>
    <scope>NUCLEOTIDE SEQUENCE [LARGE SCALE GENOMIC DNA]</scope>
    <source>
        <strain evidence="5 6">IBT 40837</strain>
    </source>
</reference>
<evidence type="ECO:0000313" key="6">
    <source>
        <dbReference type="Proteomes" id="UP000266272"/>
    </source>
</evidence>
<sequence length="348" mass="39654">MGSLYNPREQLLAKIKSCSILIPQLQPMFTSWPAAVNPEWKNIVPDMNSKISSIYSDPVKIAKLQSCDFALFASAWWPRAPREELRILAYLAFWLFIWDDEIDESTGTLTDNFAASEKYRLDTMDYVAQTLGLQNKSSSHCQKHDSVPLNAIIHSFKVIGEALSKAYNIEQRKRFLQEMEFFIQKAQLEQKSRLDGHILSLEEYWDIRMGTSAVGVIMAVNEFSARARISDAIMDHPDMRVLWDESNVNVSIVNDLLSLKKEIAKGAIDSLIPVLCANIDTPQAAIDLALKSLQESMERFDATAWKLLNTIDAISFDKMTTYEFIQDCRFNCSGNLYWRQASSTSSMY</sequence>
<dbReference type="GO" id="GO:0010333">
    <property type="term" value="F:terpene synthase activity"/>
    <property type="evidence" value="ECO:0007669"/>
    <property type="project" value="InterPro"/>
</dbReference>
<comment type="caution">
    <text evidence="5">The sequence shown here is derived from an EMBL/GenBank/DDBJ whole genome shotgun (WGS) entry which is preliminary data.</text>
</comment>
<proteinExistence type="inferred from homology"/>
<dbReference type="GO" id="GO:0046872">
    <property type="term" value="F:metal ion binding"/>
    <property type="evidence" value="ECO:0007669"/>
    <property type="project" value="UniProtKB-KW"/>
</dbReference>
<comment type="cofactor">
    <cofactor evidence="1 4">
        <name>Mg(2+)</name>
        <dbReference type="ChEBI" id="CHEBI:18420"/>
    </cofactor>
</comment>
<dbReference type="InterPro" id="IPR008949">
    <property type="entry name" value="Isoprenoid_synthase_dom_sf"/>
</dbReference>
<keyword evidence="6" id="KW-1185">Reference proteome</keyword>
<gene>
    <name evidence="5" type="ORF">TARUN_9547</name>
</gene>
<organism evidence="5 6">
    <name type="scientific">Trichoderma arundinaceum</name>
    <dbReference type="NCBI Taxonomy" id="490622"/>
    <lineage>
        <taxon>Eukaryota</taxon>
        <taxon>Fungi</taxon>
        <taxon>Dikarya</taxon>
        <taxon>Ascomycota</taxon>
        <taxon>Pezizomycotina</taxon>
        <taxon>Sordariomycetes</taxon>
        <taxon>Hypocreomycetidae</taxon>
        <taxon>Hypocreales</taxon>
        <taxon>Hypocreaceae</taxon>
        <taxon>Trichoderma</taxon>
    </lineage>
</organism>
<evidence type="ECO:0000256" key="3">
    <source>
        <dbReference type="ARBA" id="ARBA00022842"/>
    </source>
</evidence>
<keyword evidence="3 4" id="KW-0460">Magnesium</keyword>
<dbReference type="PANTHER" id="PTHR35201">
    <property type="entry name" value="TERPENE SYNTHASE"/>
    <property type="match status" value="1"/>
</dbReference>
<dbReference type="EC" id="4.2.3.-" evidence="4"/>
<dbReference type="SUPFAM" id="SSF48576">
    <property type="entry name" value="Terpenoid synthases"/>
    <property type="match status" value="1"/>
</dbReference>
<dbReference type="OrthoDB" id="2861623at2759"/>
<keyword evidence="4" id="KW-0479">Metal-binding</keyword>
<dbReference type="EMBL" id="PXOA01000793">
    <property type="protein sequence ID" value="RFU72712.1"/>
    <property type="molecule type" value="Genomic_DNA"/>
</dbReference>
<dbReference type="STRING" id="490622.A0A395N997"/>